<proteinExistence type="predicted"/>
<organism evidence="3">
    <name type="scientific">hydrothermal vent metagenome</name>
    <dbReference type="NCBI Taxonomy" id="652676"/>
    <lineage>
        <taxon>unclassified sequences</taxon>
        <taxon>metagenomes</taxon>
        <taxon>ecological metagenomes</taxon>
    </lineage>
</organism>
<feature type="region of interest" description="Disordered" evidence="1">
    <location>
        <begin position="30"/>
        <end position="60"/>
    </location>
</feature>
<feature type="compositionally biased region" description="Pro residues" evidence="1">
    <location>
        <begin position="36"/>
        <end position="56"/>
    </location>
</feature>
<sequence>MFSFSLAKRSASFFAIVTVILLAGCGGGGSDTPAATTPPAPGPTAPPAPTPPPPAPANTRNVTITWAQNSEKRVNEAGGGYRIYISQVSGFNINDSGVEVVNVAAPTSPSTVRALAAGTYFIRVVAYSRLGTSAASRQITVTVTIP</sequence>
<gene>
    <name evidence="3" type="ORF">MNBD_GAMMA12-82</name>
</gene>
<dbReference type="SUPFAM" id="SSF49265">
    <property type="entry name" value="Fibronectin type III"/>
    <property type="match status" value="1"/>
</dbReference>
<dbReference type="InterPro" id="IPR003961">
    <property type="entry name" value="FN3_dom"/>
</dbReference>
<accession>A0A3B0YRX9</accession>
<evidence type="ECO:0000259" key="2">
    <source>
        <dbReference type="PROSITE" id="PS50853"/>
    </source>
</evidence>
<dbReference type="InterPro" id="IPR036116">
    <property type="entry name" value="FN3_sf"/>
</dbReference>
<dbReference type="CDD" id="cd00063">
    <property type="entry name" value="FN3"/>
    <property type="match status" value="1"/>
</dbReference>
<dbReference type="AlphaFoldDB" id="A0A3B0YRX9"/>
<evidence type="ECO:0000313" key="3">
    <source>
        <dbReference type="EMBL" id="VAW71614.1"/>
    </source>
</evidence>
<name>A0A3B0YRX9_9ZZZZ</name>
<dbReference type="Gene3D" id="2.60.40.10">
    <property type="entry name" value="Immunoglobulins"/>
    <property type="match status" value="1"/>
</dbReference>
<dbReference type="InterPro" id="IPR013783">
    <property type="entry name" value="Ig-like_fold"/>
</dbReference>
<feature type="domain" description="Fibronectin type-III" evidence="2">
    <location>
        <begin position="48"/>
        <end position="146"/>
    </location>
</feature>
<dbReference type="PROSITE" id="PS50853">
    <property type="entry name" value="FN3"/>
    <property type="match status" value="1"/>
</dbReference>
<protein>
    <recommendedName>
        <fullName evidence="2">Fibronectin type-III domain-containing protein</fullName>
    </recommendedName>
</protein>
<reference evidence="3" key="1">
    <citation type="submission" date="2018-06" db="EMBL/GenBank/DDBJ databases">
        <authorList>
            <person name="Zhirakovskaya E."/>
        </authorList>
    </citation>
    <scope>NUCLEOTIDE SEQUENCE</scope>
</reference>
<evidence type="ECO:0000256" key="1">
    <source>
        <dbReference type="SAM" id="MobiDB-lite"/>
    </source>
</evidence>
<dbReference type="EMBL" id="UOFL01000024">
    <property type="protein sequence ID" value="VAW71614.1"/>
    <property type="molecule type" value="Genomic_DNA"/>
</dbReference>